<keyword evidence="1" id="KW-0862">Zinc</keyword>
<sequence>MAGNNEPSPRASIYLVLFSVFLTAVILTLYHWITLTCARRRSGSGPGPTFPTAAGVGPQIASSEVSTAQLILPARTYGKGEGLVAGDEPTCPVCLSDFEDGNAVCLLPECAHCFHVECIDQWLRSHSTCPVCRASLLLPDPSPAMGGIAGGRFR</sequence>
<dbReference type="STRING" id="1088818.A0A2I0B5R7"/>
<dbReference type="GO" id="GO:0008270">
    <property type="term" value="F:zinc ion binding"/>
    <property type="evidence" value="ECO:0007669"/>
    <property type="project" value="UniProtKB-KW"/>
</dbReference>
<protein>
    <submittedName>
        <fullName evidence="4">RING-H2 finger protein ATL72</fullName>
        <ecNumber evidence="4">2.3.-.-</ecNumber>
    </submittedName>
</protein>
<feature type="domain" description="RING-type" evidence="3">
    <location>
        <begin position="91"/>
        <end position="133"/>
    </location>
</feature>
<dbReference type="Pfam" id="PF13639">
    <property type="entry name" value="zf-RING_2"/>
    <property type="match status" value="1"/>
</dbReference>
<evidence type="ECO:0000256" key="2">
    <source>
        <dbReference type="SAM" id="Phobius"/>
    </source>
</evidence>
<dbReference type="SMART" id="SM00184">
    <property type="entry name" value="RING"/>
    <property type="match status" value="1"/>
</dbReference>
<keyword evidence="1" id="KW-0863">Zinc-finger</keyword>
<dbReference type="InterPro" id="IPR013083">
    <property type="entry name" value="Znf_RING/FYVE/PHD"/>
</dbReference>
<keyword evidence="2" id="KW-0812">Transmembrane</keyword>
<dbReference type="PANTHER" id="PTHR45676:SF159">
    <property type="entry name" value="RING-H2 FINGER PROTEIN ATL51"/>
    <property type="match status" value="1"/>
</dbReference>
<dbReference type="Gene3D" id="3.30.40.10">
    <property type="entry name" value="Zinc/RING finger domain, C3HC4 (zinc finger)"/>
    <property type="match status" value="1"/>
</dbReference>
<reference evidence="4 5" key="1">
    <citation type="journal article" date="2017" name="Nature">
        <title>The Apostasia genome and the evolution of orchids.</title>
        <authorList>
            <person name="Zhang G.Q."/>
            <person name="Liu K.W."/>
            <person name="Li Z."/>
            <person name="Lohaus R."/>
            <person name="Hsiao Y.Y."/>
            <person name="Niu S.C."/>
            <person name="Wang J.Y."/>
            <person name="Lin Y.C."/>
            <person name="Xu Q."/>
            <person name="Chen L.J."/>
            <person name="Yoshida K."/>
            <person name="Fujiwara S."/>
            <person name="Wang Z.W."/>
            <person name="Zhang Y.Q."/>
            <person name="Mitsuda N."/>
            <person name="Wang M."/>
            <person name="Liu G.H."/>
            <person name="Pecoraro L."/>
            <person name="Huang H.X."/>
            <person name="Xiao X.J."/>
            <person name="Lin M."/>
            <person name="Wu X.Y."/>
            <person name="Wu W.L."/>
            <person name="Chen Y.Y."/>
            <person name="Chang S.B."/>
            <person name="Sakamoto S."/>
            <person name="Ohme-Takagi M."/>
            <person name="Yagi M."/>
            <person name="Zeng S.J."/>
            <person name="Shen C.Y."/>
            <person name="Yeh C.M."/>
            <person name="Luo Y.B."/>
            <person name="Tsai W.C."/>
            <person name="Van de Peer Y."/>
            <person name="Liu Z.J."/>
        </authorList>
    </citation>
    <scope>NUCLEOTIDE SEQUENCE [LARGE SCALE GENOMIC DNA]</scope>
    <source>
        <strain evidence="5">cv. Shenzhen</strain>
        <tissue evidence="4">Stem</tissue>
    </source>
</reference>
<dbReference type="SUPFAM" id="SSF57850">
    <property type="entry name" value="RING/U-box"/>
    <property type="match status" value="1"/>
</dbReference>
<feature type="transmembrane region" description="Helical" evidence="2">
    <location>
        <begin position="12"/>
        <end position="33"/>
    </location>
</feature>
<dbReference type="UniPathway" id="UPA00143"/>
<dbReference type="PROSITE" id="PS50089">
    <property type="entry name" value="ZF_RING_2"/>
    <property type="match status" value="1"/>
</dbReference>
<dbReference type="EC" id="2.3.-.-" evidence="4"/>
<dbReference type="GO" id="GO:0016567">
    <property type="term" value="P:protein ubiquitination"/>
    <property type="evidence" value="ECO:0007669"/>
    <property type="project" value="UniProtKB-UniPathway"/>
</dbReference>
<keyword evidence="1" id="KW-0479">Metal-binding</keyword>
<evidence type="ECO:0000313" key="5">
    <source>
        <dbReference type="Proteomes" id="UP000236161"/>
    </source>
</evidence>
<dbReference type="Proteomes" id="UP000236161">
    <property type="component" value="Unassembled WGS sequence"/>
</dbReference>
<keyword evidence="2" id="KW-1133">Transmembrane helix</keyword>
<dbReference type="PANTHER" id="PTHR45676">
    <property type="entry name" value="RING-H2 FINGER PROTEIN ATL51-RELATED"/>
    <property type="match status" value="1"/>
</dbReference>
<dbReference type="GO" id="GO:0016746">
    <property type="term" value="F:acyltransferase activity"/>
    <property type="evidence" value="ECO:0007669"/>
    <property type="project" value="UniProtKB-KW"/>
</dbReference>
<dbReference type="InterPro" id="IPR001841">
    <property type="entry name" value="Znf_RING"/>
</dbReference>
<organism evidence="4 5">
    <name type="scientific">Apostasia shenzhenica</name>
    <dbReference type="NCBI Taxonomy" id="1088818"/>
    <lineage>
        <taxon>Eukaryota</taxon>
        <taxon>Viridiplantae</taxon>
        <taxon>Streptophyta</taxon>
        <taxon>Embryophyta</taxon>
        <taxon>Tracheophyta</taxon>
        <taxon>Spermatophyta</taxon>
        <taxon>Magnoliopsida</taxon>
        <taxon>Liliopsida</taxon>
        <taxon>Asparagales</taxon>
        <taxon>Orchidaceae</taxon>
        <taxon>Apostasioideae</taxon>
        <taxon>Apostasia</taxon>
    </lineage>
</organism>
<name>A0A2I0B5R7_9ASPA</name>
<proteinExistence type="predicted"/>
<keyword evidence="5" id="KW-1185">Reference proteome</keyword>
<keyword evidence="4" id="KW-0012">Acyltransferase</keyword>
<gene>
    <name evidence="4" type="primary">ATL72</name>
    <name evidence="4" type="ORF">AXF42_Ash007943</name>
</gene>
<keyword evidence="4" id="KW-0808">Transferase</keyword>
<dbReference type="CDD" id="cd16461">
    <property type="entry name" value="RING-H2_EL5-like"/>
    <property type="match status" value="1"/>
</dbReference>
<accession>A0A2I0B5R7</accession>
<dbReference type="OrthoDB" id="8062037at2759"/>
<dbReference type="AlphaFoldDB" id="A0A2I0B5R7"/>
<evidence type="ECO:0000259" key="3">
    <source>
        <dbReference type="PROSITE" id="PS50089"/>
    </source>
</evidence>
<evidence type="ECO:0000313" key="4">
    <source>
        <dbReference type="EMBL" id="PKA63147.1"/>
    </source>
</evidence>
<dbReference type="EMBL" id="KZ451911">
    <property type="protein sequence ID" value="PKA63147.1"/>
    <property type="molecule type" value="Genomic_DNA"/>
</dbReference>
<keyword evidence="2" id="KW-0472">Membrane</keyword>
<evidence type="ECO:0000256" key="1">
    <source>
        <dbReference type="PROSITE-ProRule" id="PRU00175"/>
    </source>
</evidence>